<dbReference type="Proteomes" id="UP000603434">
    <property type="component" value="Unassembled WGS sequence"/>
</dbReference>
<dbReference type="AlphaFoldDB" id="A0A8J6NU63"/>
<evidence type="ECO:0000313" key="6">
    <source>
        <dbReference type="EMBL" id="MBC8360361.1"/>
    </source>
</evidence>
<dbReference type="PROSITE" id="PS51898">
    <property type="entry name" value="TYR_RECOMBINASE"/>
    <property type="match status" value="1"/>
</dbReference>
<comment type="caution">
    <text evidence="6">The sequence shown here is derived from an EMBL/GenBank/DDBJ whole genome shotgun (WGS) entry which is preliminary data.</text>
</comment>
<dbReference type="InterPro" id="IPR050808">
    <property type="entry name" value="Phage_Integrase"/>
</dbReference>
<keyword evidence="4" id="KW-0233">DNA recombination</keyword>
<name>A0A8J6NU63_9BACT</name>
<dbReference type="SUPFAM" id="SSF56349">
    <property type="entry name" value="DNA breaking-rejoining enzymes"/>
    <property type="match status" value="1"/>
</dbReference>
<sequence>MSKRIKTNYPGVYYRVAKRIGGKGSEKVYYIVFKKGGKVQEEKVGRQFVDDMTPARAAGIRAERVEGKRLSRKDIRERERAQKEAEANKWTIGRLWEAYKANNPNLKGMPTYESAYNLHIKPNFADKQPKDLLPLDIHRVKNKLLKERSPQTVQHVLEQLRRIINFGVNNRLCRGIDFKIEMPRVDNKKTEDLTPEQLNNLLKAIDKDPHLHAGAMMKVALFTGMRRGEMFKLKWSDVDFERGFINIRDPKGGPDQKIPVNDGVRTILGTLSRNESYVFPGRNGGRRTNIRHQVNRIKKAAGLPEDFRPLHGLRHVYASMLASSGEVDMYTLQKLLTHKDPTMTQRYAHLRDETLKKASDLAGSIIEQAANGTANEKVVNLENHKN</sequence>
<proteinExistence type="inferred from homology"/>
<dbReference type="Gene3D" id="1.10.150.130">
    <property type="match status" value="1"/>
</dbReference>
<dbReference type="GO" id="GO:0006310">
    <property type="term" value="P:DNA recombination"/>
    <property type="evidence" value="ECO:0007669"/>
    <property type="project" value="UniProtKB-KW"/>
</dbReference>
<evidence type="ECO:0000313" key="7">
    <source>
        <dbReference type="Proteomes" id="UP000603434"/>
    </source>
</evidence>
<gene>
    <name evidence="6" type="ORF">H8E23_03040</name>
</gene>
<reference evidence="6 7" key="1">
    <citation type="submission" date="2020-08" db="EMBL/GenBank/DDBJ databases">
        <title>Bridging the membrane lipid divide: bacteria of the FCB group superphylum have the potential to synthesize archaeal ether lipids.</title>
        <authorList>
            <person name="Villanueva L."/>
            <person name="Von Meijenfeldt F.A.B."/>
            <person name="Westbye A.B."/>
            <person name="Yadav S."/>
            <person name="Hopmans E.C."/>
            <person name="Dutilh B.E."/>
            <person name="Sinninghe Damste J.S."/>
        </authorList>
    </citation>
    <scope>NUCLEOTIDE SEQUENCE [LARGE SCALE GENOMIC DNA]</scope>
    <source>
        <strain evidence="6">NIOZ-UU30</strain>
    </source>
</reference>
<feature type="domain" description="Tyr recombinase" evidence="5">
    <location>
        <begin position="188"/>
        <end position="360"/>
    </location>
</feature>
<dbReference type="GO" id="GO:0003677">
    <property type="term" value="F:DNA binding"/>
    <property type="evidence" value="ECO:0007669"/>
    <property type="project" value="UniProtKB-KW"/>
</dbReference>
<protein>
    <submittedName>
        <fullName evidence="6">Site-specific integrase</fullName>
    </submittedName>
</protein>
<dbReference type="CDD" id="cd00796">
    <property type="entry name" value="INT_Rci_Hp1_C"/>
    <property type="match status" value="1"/>
</dbReference>
<dbReference type="PANTHER" id="PTHR30629">
    <property type="entry name" value="PROPHAGE INTEGRASE"/>
    <property type="match status" value="1"/>
</dbReference>
<dbReference type="InterPro" id="IPR013762">
    <property type="entry name" value="Integrase-like_cat_sf"/>
</dbReference>
<organism evidence="6 7">
    <name type="scientific">Candidatus Desulfatibia profunda</name>
    <dbReference type="NCBI Taxonomy" id="2841695"/>
    <lineage>
        <taxon>Bacteria</taxon>
        <taxon>Pseudomonadati</taxon>
        <taxon>Thermodesulfobacteriota</taxon>
        <taxon>Desulfobacteria</taxon>
        <taxon>Desulfobacterales</taxon>
        <taxon>Desulfobacterales incertae sedis</taxon>
        <taxon>Candidatus Desulfatibia</taxon>
    </lineage>
</organism>
<dbReference type="InterPro" id="IPR011010">
    <property type="entry name" value="DNA_brk_join_enz"/>
</dbReference>
<dbReference type="PANTHER" id="PTHR30629:SF2">
    <property type="entry name" value="PROPHAGE INTEGRASE INTS-RELATED"/>
    <property type="match status" value="1"/>
</dbReference>
<dbReference type="GO" id="GO:0015074">
    <property type="term" value="P:DNA integration"/>
    <property type="evidence" value="ECO:0007669"/>
    <property type="project" value="UniProtKB-KW"/>
</dbReference>
<evidence type="ECO:0000259" key="5">
    <source>
        <dbReference type="PROSITE" id="PS51898"/>
    </source>
</evidence>
<keyword evidence="3" id="KW-0238">DNA-binding</keyword>
<keyword evidence="2" id="KW-0229">DNA integration</keyword>
<comment type="similarity">
    <text evidence="1">Belongs to the 'phage' integrase family.</text>
</comment>
<evidence type="ECO:0000256" key="3">
    <source>
        <dbReference type="ARBA" id="ARBA00023125"/>
    </source>
</evidence>
<evidence type="ECO:0000256" key="4">
    <source>
        <dbReference type="ARBA" id="ARBA00023172"/>
    </source>
</evidence>
<accession>A0A8J6NU63</accession>
<evidence type="ECO:0000256" key="2">
    <source>
        <dbReference type="ARBA" id="ARBA00022908"/>
    </source>
</evidence>
<dbReference type="Pfam" id="PF00589">
    <property type="entry name" value="Phage_integrase"/>
    <property type="match status" value="1"/>
</dbReference>
<dbReference type="InterPro" id="IPR002104">
    <property type="entry name" value="Integrase_catalytic"/>
</dbReference>
<dbReference type="Gene3D" id="1.10.443.10">
    <property type="entry name" value="Intergrase catalytic core"/>
    <property type="match status" value="1"/>
</dbReference>
<dbReference type="InterPro" id="IPR010998">
    <property type="entry name" value="Integrase_recombinase_N"/>
</dbReference>
<evidence type="ECO:0000256" key="1">
    <source>
        <dbReference type="ARBA" id="ARBA00008857"/>
    </source>
</evidence>
<dbReference type="EMBL" id="JACNJH010000085">
    <property type="protein sequence ID" value="MBC8360361.1"/>
    <property type="molecule type" value="Genomic_DNA"/>
</dbReference>